<feature type="domain" description="Polysaccharide biosynthesis" evidence="1">
    <location>
        <begin position="15"/>
        <end position="150"/>
    </location>
</feature>
<reference evidence="2" key="1">
    <citation type="submission" date="2022-06" db="EMBL/GenBank/DDBJ databases">
        <authorList>
            <person name="Berger JAMES D."/>
            <person name="Berger JAMES D."/>
        </authorList>
    </citation>
    <scope>NUCLEOTIDE SEQUENCE [LARGE SCALE GENOMIC DNA]</scope>
</reference>
<evidence type="ECO:0000313" key="2">
    <source>
        <dbReference type="Proteomes" id="UP000050792"/>
    </source>
</evidence>
<evidence type="ECO:0000259" key="1">
    <source>
        <dbReference type="Pfam" id="PF04669"/>
    </source>
</evidence>
<protein>
    <recommendedName>
        <fullName evidence="1">Polysaccharide biosynthesis domain-containing protein</fullName>
    </recommendedName>
</protein>
<dbReference type="Gene3D" id="1.10.3560.10">
    <property type="entry name" value="yst0336 like domain"/>
    <property type="match status" value="1"/>
</dbReference>
<dbReference type="GO" id="GO:0005737">
    <property type="term" value="C:cytoplasm"/>
    <property type="evidence" value="ECO:0007669"/>
    <property type="project" value="TreeGrafter"/>
</dbReference>
<dbReference type="PANTHER" id="PTHR13410:SF9">
    <property type="entry name" value="PROTEIN PBDC1"/>
    <property type="match status" value="1"/>
</dbReference>
<keyword evidence="2" id="KW-1185">Reference proteome</keyword>
<dbReference type="InterPro" id="IPR021148">
    <property type="entry name" value="Polysacc_synth_dom"/>
</dbReference>
<evidence type="ECO:0000313" key="3">
    <source>
        <dbReference type="WBParaSite" id="SRDH1_66480.2"/>
    </source>
</evidence>
<dbReference type="Proteomes" id="UP000050792">
    <property type="component" value="Unassembled WGS sequence"/>
</dbReference>
<dbReference type="AlphaFoldDB" id="A0AA85FY05"/>
<proteinExistence type="predicted"/>
<dbReference type="PANTHER" id="PTHR13410">
    <property type="entry name" value="PROTEIN PBDC1"/>
    <property type="match status" value="1"/>
</dbReference>
<dbReference type="InterPro" id="IPR008476">
    <property type="entry name" value="PBDC1_metazoa/fungi"/>
</dbReference>
<dbReference type="Pfam" id="PF04669">
    <property type="entry name" value="PBDC1"/>
    <property type="match status" value="1"/>
</dbReference>
<accession>A0AA85FY05</accession>
<organism evidence="2 3">
    <name type="scientific">Schistosoma rodhaini</name>
    <dbReference type="NCBI Taxonomy" id="6188"/>
    <lineage>
        <taxon>Eukaryota</taxon>
        <taxon>Metazoa</taxon>
        <taxon>Spiralia</taxon>
        <taxon>Lophotrochozoa</taxon>
        <taxon>Platyhelminthes</taxon>
        <taxon>Trematoda</taxon>
        <taxon>Digenea</taxon>
        <taxon>Strigeidida</taxon>
        <taxon>Schistosomatoidea</taxon>
        <taxon>Schistosomatidae</taxon>
        <taxon>Schistosoma</taxon>
    </lineage>
</organism>
<dbReference type="WBParaSite" id="SRDH1_66480.2">
    <property type="protein sequence ID" value="SRDH1_66480.2"/>
    <property type="gene ID" value="SRDH1_66480"/>
</dbReference>
<name>A0AA85FY05_9TREM</name>
<reference evidence="3" key="2">
    <citation type="submission" date="2023-11" db="UniProtKB">
        <authorList>
            <consortium name="WormBaseParasite"/>
        </authorList>
    </citation>
    <scope>IDENTIFICATION</scope>
</reference>
<dbReference type="InterPro" id="IPR023139">
    <property type="entry name" value="PBDC1-like_dom_sf"/>
</dbReference>
<sequence>MISSDAEKYVNDPNIEIQWAEHCFRHAEAYFRLLCSVSNPSKLKLTALDDVIFDKFMGEFSDVQLDVISEDSLKSEQSKAKWRTFCNAFEGKVEDFNFGTLLRLDASKGYCPENTCIGMISLYLNIFCKVPRIQFLALEIARNRLGINNPEKLKQIEG</sequence>